<evidence type="ECO:0000256" key="4">
    <source>
        <dbReference type="ARBA" id="ARBA00022801"/>
    </source>
</evidence>
<dbReference type="PROSITE" id="PS01090">
    <property type="entry name" value="TATD_2"/>
    <property type="match status" value="1"/>
</dbReference>
<dbReference type="STRING" id="1245528.M3ILS4"/>
<keyword evidence="6" id="KW-1185">Reference proteome</keyword>
<dbReference type="Gene3D" id="3.20.20.140">
    <property type="entry name" value="Metal-dependent hydrolases"/>
    <property type="match status" value="1"/>
</dbReference>
<keyword evidence="2" id="KW-0540">Nuclease</keyword>
<evidence type="ECO:0000256" key="2">
    <source>
        <dbReference type="ARBA" id="ARBA00022722"/>
    </source>
</evidence>
<dbReference type="OrthoDB" id="6079689at2759"/>
<dbReference type="AlphaFoldDB" id="M3ILS4"/>
<dbReference type="Proteomes" id="UP000011777">
    <property type="component" value="Unassembled WGS sequence"/>
</dbReference>
<keyword evidence="5" id="KW-0269">Exonuclease</keyword>
<accession>M3ILS4</accession>
<dbReference type="GO" id="GO:0004519">
    <property type="term" value="F:endonuclease activity"/>
    <property type="evidence" value="ECO:0007669"/>
    <property type="project" value="UniProtKB-KW"/>
</dbReference>
<evidence type="ECO:0000313" key="6">
    <source>
        <dbReference type="Proteomes" id="UP000011777"/>
    </source>
</evidence>
<dbReference type="HOGENOM" id="CLU_031506_1_0_1"/>
<dbReference type="EMBL" id="AOGT01001614">
    <property type="protein sequence ID" value="EMG47341.1"/>
    <property type="molecule type" value="Genomic_DNA"/>
</dbReference>
<name>M3ILS4_CANMX</name>
<evidence type="ECO:0000313" key="5">
    <source>
        <dbReference type="EMBL" id="EMG47341.1"/>
    </source>
</evidence>
<comment type="similarity">
    <text evidence="1">Belongs to the metallo-dependent hydrolases superfamily. TatD-type hydrolase family.</text>
</comment>
<dbReference type="eggNOG" id="KOG3020">
    <property type="taxonomic scope" value="Eukaryota"/>
</dbReference>
<dbReference type="CDD" id="cd01310">
    <property type="entry name" value="TatD_DNAse"/>
    <property type="match status" value="1"/>
</dbReference>
<dbReference type="GO" id="GO:0046872">
    <property type="term" value="F:metal ion binding"/>
    <property type="evidence" value="ECO:0007669"/>
    <property type="project" value="UniProtKB-KW"/>
</dbReference>
<evidence type="ECO:0000256" key="1">
    <source>
        <dbReference type="ARBA" id="ARBA00009275"/>
    </source>
</evidence>
<keyword evidence="4" id="KW-0378">Hydrolase</keyword>
<proteinExistence type="inferred from homology"/>
<keyword evidence="3" id="KW-0479">Metal-binding</keyword>
<dbReference type="GO" id="GO:0008296">
    <property type="term" value="F:3'-5'-DNA exonuclease activity"/>
    <property type="evidence" value="ECO:0007669"/>
    <property type="project" value="TreeGrafter"/>
</dbReference>
<sequence>MTTWKPRYYDIGVNFSDKMFQGYYQGSHSQKHPCDIPSIIDRAHLFNVDKMLITGSNISESEDHFLLCEKYSNQFDSTAGVHPCSVSAEFYKKKTHKSDNDDDGLEYGDELRDDVDIKLDKLKEIIIRGHKEGHVKAIGEIGLDYDRLHYSSVKQQREMFKKQLDLLDDLKELDLPLFLHMRAACDDFVEIISPYIENGIIRRGNGVVHSFTGSEEELEKMLGLGFYIGINGCSLKTEENLKVASKIPIDRLMIETDAPWCEIRKSSAAYKYITPYPNKFYPEIKNPKVMDNIPDSKTYKLGDNLPFPSLKRDNYIKHAEFVQKTKENIKEPETLETRIGVLADPIIKSRNEPVFVGQVAEILCKLHGITEEKEIEKFIDTVFENSCKVFKSF</sequence>
<dbReference type="InterPro" id="IPR001130">
    <property type="entry name" value="TatD-like"/>
</dbReference>
<dbReference type="Pfam" id="PF01026">
    <property type="entry name" value="TatD_DNase"/>
    <property type="match status" value="1"/>
</dbReference>
<dbReference type="InterPro" id="IPR032466">
    <property type="entry name" value="Metal_Hydrolase"/>
</dbReference>
<gene>
    <name evidence="5" type="ORF">G210_2345</name>
</gene>
<dbReference type="InterPro" id="IPR018228">
    <property type="entry name" value="DNase_TatD-rel_CS"/>
</dbReference>
<protein>
    <submittedName>
        <fullName evidence="5">3'-&gt;5' exonuclease and endonuclease, putative</fullName>
    </submittedName>
</protein>
<dbReference type="FunFam" id="3.20.20.140:FF:000138">
    <property type="entry name" value="YALI0E14817p"/>
    <property type="match status" value="1"/>
</dbReference>
<comment type="caution">
    <text evidence="5">The sequence shown here is derived from an EMBL/GenBank/DDBJ whole genome shotgun (WGS) entry which is preliminary data.</text>
</comment>
<keyword evidence="5" id="KW-0255">Endonuclease</keyword>
<evidence type="ECO:0000256" key="3">
    <source>
        <dbReference type="ARBA" id="ARBA00022723"/>
    </source>
</evidence>
<organism evidence="5 6">
    <name type="scientific">Candida maltosa (strain Xu316)</name>
    <name type="common">Yeast</name>
    <dbReference type="NCBI Taxonomy" id="1245528"/>
    <lineage>
        <taxon>Eukaryota</taxon>
        <taxon>Fungi</taxon>
        <taxon>Dikarya</taxon>
        <taxon>Ascomycota</taxon>
        <taxon>Saccharomycotina</taxon>
        <taxon>Pichiomycetes</taxon>
        <taxon>Debaryomycetaceae</taxon>
        <taxon>Candida/Lodderomyces clade</taxon>
        <taxon>Candida</taxon>
    </lineage>
</organism>
<dbReference type="InterPro" id="IPR050891">
    <property type="entry name" value="TatD-type_Hydrolase"/>
</dbReference>
<dbReference type="GO" id="GO:0005829">
    <property type="term" value="C:cytosol"/>
    <property type="evidence" value="ECO:0007669"/>
    <property type="project" value="TreeGrafter"/>
</dbReference>
<dbReference type="OMA" id="CSDIFFE"/>
<reference evidence="5 6" key="1">
    <citation type="submission" date="2013-02" db="EMBL/GenBank/DDBJ databases">
        <title>Genome sequence of Candida maltosa Xu316, a potential industrial strain for xylitol and ethanol production.</title>
        <authorList>
            <person name="Yu J."/>
            <person name="Wang Q."/>
            <person name="Geng X."/>
            <person name="Bao W."/>
            <person name="He P."/>
            <person name="Cai J."/>
        </authorList>
    </citation>
    <scope>NUCLEOTIDE SEQUENCE [LARGE SCALE GENOMIC DNA]</scope>
    <source>
        <strain evidence="6">Xu316</strain>
    </source>
</reference>
<dbReference type="PANTHER" id="PTHR10060">
    <property type="entry name" value="TATD FAMILY DEOXYRIBONUCLEASE"/>
    <property type="match status" value="1"/>
</dbReference>
<dbReference type="PANTHER" id="PTHR10060:SF15">
    <property type="entry name" value="DEOXYRIBONUCLEASE TATDN1"/>
    <property type="match status" value="1"/>
</dbReference>
<dbReference type="PROSITE" id="PS01091">
    <property type="entry name" value="TATD_3"/>
    <property type="match status" value="1"/>
</dbReference>
<dbReference type="SUPFAM" id="SSF51556">
    <property type="entry name" value="Metallo-dependent hydrolases"/>
    <property type="match status" value="1"/>
</dbReference>